<keyword evidence="5" id="KW-1185">Reference proteome</keyword>
<dbReference type="PANTHER" id="PTHR34654">
    <property type="entry name" value="UPF0109 PROTEIN SCO5592"/>
    <property type="match status" value="1"/>
</dbReference>
<gene>
    <name evidence="3" type="primary">khpA</name>
    <name evidence="4" type="ORF">BRSU_0114</name>
</gene>
<reference evidence="5" key="1">
    <citation type="submission" date="2015-04" db="EMBL/GenBank/DDBJ databases">
        <authorList>
            <person name="Mushtaq Mamoona"/>
        </authorList>
    </citation>
    <scope>NUCLEOTIDE SEQUENCE [LARGE SCALE GENOMIC DNA]</scope>
    <source>
        <strain evidence="5">AN4859/03</strain>
    </source>
</reference>
<dbReference type="GO" id="GO:0071555">
    <property type="term" value="P:cell wall organization"/>
    <property type="evidence" value="ECO:0007669"/>
    <property type="project" value="UniProtKB-KW"/>
</dbReference>
<dbReference type="Pfam" id="PF13083">
    <property type="entry name" value="KH_KhpA-B"/>
    <property type="match status" value="1"/>
</dbReference>
<dbReference type="InterPro" id="IPR009019">
    <property type="entry name" value="KH_sf_prok-type"/>
</dbReference>
<evidence type="ECO:0000256" key="3">
    <source>
        <dbReference type="HAMAP-Rule" id="MF_00088"/>
    </source>
</evidence>
<dbReference type="RefSeq" id="WP_008726607.1">
    <property type="nucleotide sequence ID" value="NZ_CVLB01000001.1"/>
</dbReference>
<keyword evidence="3" id="KW-0143">Chaperone</keyword>
<dbReference type="InterPro" id="IPR015946">
    <property type="entry name" value="KH_dom-like_a/b"/>
</dbReference>
<dbReference type="AlphaFoldDB" id="A0A0G4K435"/>
<dbReference type="OrthoDB" id="9812389at2"/>
<dbReference type="GO" id="GO:0009252">
    <property type="term" value="P:peptidoglycan biosynthetic process"/>
    <property type="evidence" value="ECO:0007669"/>
    <property type="project" value="UniProtKB-UniRule"/>
</dbReference>
<keyword evidence="3" id="KW-0133">Cell shape</keyword>
<keyword evidence="3" id="KW-0961">Cell wall biogenesis/degradation</keyword>
<name>A0A0G4K435_9SPIR</name>
<evidence type="ECO:0000313" key="5">
    <source>
        <dbReference type="Proteomes" id="UP000043763"/>
    </source>
</evidence>
<dbReference type="GO" id="GO:0008360">
    <property type="term" value="P:regulation of cell shape"/>
    <property type="evidence" value="ECO:0007669"/>
    <property type="project" value="UniProtKB-KW"/>
</dbReference>
<dbReference type="SUPFAM" id="SSF54814">
    <property type="entry name" value="Prokaryotic type KH domain (KH-domain type II)"/>
    <property type="match status" value="1"/>
</dbReference>
<comment type="similarity">
    <text evidence="3">Belongs to the KhpA RNA-binding protein family.</text>
</comment>
<dbReference type="Proteomes" id="UP000043763">
    <property type="component" value="Unassembled WGS sequence"/>
</dbReference>
<dbReference type="HAMAP" id="MF_00088">
    <property type="entry name" value="KhpA"/>
    <property type="match status" value="1"/>
</dbReference>
<dbReference type="GO" id="GO:0005737">
    <property type="term" value="C:cytoplasm"/>
    <property type="evidence" value="ECO:0007669"/>
    <property type="project" value="UniProtKB-SubCell"/>
</dbReference>
<evidence type="ECO:0000256" key="2">
    <source>
        <dbReference type="ARBA" id="ARBA00022884"/>
    </source>
</evidence>
<dbReference type="EMBL" id="CVLB01000001">
    <property type="protein sequence ID" value="CRF31428.1"/>
    <property type="molecule type" value="Genomic_DNA"/>
</dbReference>
<dbReference type="PANTHER" id="PTHR34654:SF1">
    <property type="entry name" value="RNA-BINDING PROTEIN KHPA"/>
    <property type="match status" value="1"/>
</dbReference>
<comment type="function">
    <text evidence="3">A probable RNA chaperone. Forms a complex with KhpB which binds to cellular RNA and controls its expression. Plays a role in peptidoglycan (PG) homeostasis and cell length regulation.</text>
</comment>
<comment type="subcellular location">
    <subcellularLocation>
        <location evidence="3">Cytoplasm</location>
    </subcellularLocation>
</comment>
<evidence type="ECO:0000313" key="4">
    <source>
        <dbReference type="EMBL" id="CRF31428.1"/>
    </source>
</evidence>
<evidence type="ECO:0000256" key="1">
    <source>
        <dbReference type="ARBA" id="ARBA00022490"/>
    </source>
</evidence>
<dbReference type="GO" id="GO:0003723">
    <property type="term" value="F:RNA binding"/>
    <property type="evidence" value="ECO:0007669"/>
    <property type="project" value="UniProtKB-UniRule"/>
</dbReference>
<keyword evidence="1 3" id="KW-0963">Cytoplasm</keyword>
<dbReference type="Gene3D" id="3.30.300.20">
    <property type="match status" value="1"/>
</dbReference>
<keyword evidence="2 3" id="KW-0694">RNA-binding</keyword>
<accession>A0A0G4K435</accession>
<comment type="subunit">
    <text evidence="3">Forms a complex with KhpB.</text>
</comment>
<protein>
    <recommendedName>
        <fullName evidence="3">RNA-binding protein KhpA</fullName>
    </recommendedName>
    <alternativeName>
        <fullName evidence="3">KH-domain protein A</fullName>
    </alternativeName>
</protein>
<dbReference type="CDD" id="cd22533">
    <property type="entry name" value="KH-II_YlqC-like"/>
    <property type="match status" value="1"/>
</dbReference>
<dbReference type="InterPro" id="IPR020627">
    <property type="entry name" value="KhpA"/>
</dbReference>
<sequence length="80" mass="8924">MTEEKELIEYLAKKLVDEPEGVSVKVIEGEKSTILELKVNQSDIGKIIGKRGRIAHALRTILFAASMKSGKRVMLEIIDN</sequence>
<organism evidence="4 5">
    <name type="scientific">Brachyspira suanatina</name>
    <dbReference type="NCBI Taxonomy" id="381802"/>
    <lineage>
        <taxon>Bacteria</taxon>
        <taxon>Pseudomonadati</taxon>
        <taxon>Spirochaetota</taxon>
        <taxon>Spirochaetia</taxon>
        <taxon>Brachyspirales</taxon>
        <taxon>Brachyspiraceae</taxon>
        <taxon>Brachyspira</taxon>
    </lineage>
</organism>
<proteinExistence type="inferred from homology"/>